<keyword evidence="3" id="KW-1185">Reference proteome</keyword>
<dbReference type="Proteomes" id="UP000185924">
    <property type="component" value="Unassembled WGS sequence"/>
</dbReference>
<evidence type="ECO:0000256" key="1">
    <source>
        <dbReference type="SAM" id="Phobius"/>
    </source>
</evidence>
<keyword evidence="1" id="KW-0812">Transmembrane</keyword>
<keyword evidence="1" id="KW-0472">Membrane</keyword>
<feature type="transmembrane region" description="Helical" evidence="1">
    <location>
        <begin position="177"/>
        <end position="196"/>
    </location>
</feature>
<protein>
    <submittedName>
        <fullName evidence="2">Uncharacterized protein</fullName>
    </submittedName>
</protein>
<dbReference type="OrthoDB" id="981005at2"/>
<evidence type="ECO:0000313" key="3">
    <source>
        <dbReference type="Proteomes" id="UP000185924"/>
    </source>
</evidence>
<sequence length="197" mass="22610">MAPVNYILLYGPRQEDVTSAVQQLADLYSESGFTDGITVNMSTVKENLYMLYFSNQPDFERFKYFVNYLTYPEVDNFKAKVLGYWTVTAEDNLPRKYIGQRALVYVSDQDTEGDNVCAVFEGHKSAIKMGFASGEEYQVLEEKEFSFSEPLFETQDFSPLKTFSPDRSYHQEATKPGCSLILAIFLVFGSFLLWMIK</sequence>
<dbReference type="RefSeq" id="WP_076422602.1">
    <property type="nucleotide sequence ID" value="NZ_FTNM01000004.1"/>
</dbReference>
<proteinExistence type="predicted"/>
<gene>
    <name evidence="2" type="ORF">SAMN05421545_2878</name>
</gene>
<accession>A0A1N6ZB42</accession>
<dbReference type="AlphaFoldDB" id="A0A1N6ZB42"/>
<keyword evidence="1" id="KW-1133">Transmembrane helix</keyword>
<dbReference type="EMBL" id="FTNM01000004">
    <property type="protein sequence ID" value="SIR24110.1"/>
    <property type="molecule type" value="Genomic_DNA"/>
</dbReference>
<organism evidence="2 3">
    <name type="scientific">Pontibacter lucknowensis</name>
    <dbReference type="NCBI Taxonomy" id="1077936"/>
    <lineage>
        <taxon>Bacteria</taxon>
        <taxon>Pseudomonadati</taxon>
        <taxon>Bacteroidota</taxon>
        <taxon>Cytophagia</taxon>
        <taxon>Cytophagales</taxon>
        <taxon>Hymenobacteraceae</taxon>
        <taxon>Pontibacter</taxon>
    </lineage>
</organism>
<dbReference type="STRING" id="1077936.SAMN05421545_2878"/>
<name>A0A1N6ZB42_9BACT</name>
<evidence type="ECO:0000313" key="2">
    <source>
        <dbReference type="EMBL" id="SIR24110.1"/>
    </source>
</evidence>
<reference evidence="3" key="1">
    <citation type="submission" date="2017-01" db="EMBL/GenBank/DDBJ databases">
        <authorList>
            <person name="Varghese N."/>
            <person name="Submissions S."/>
        </authorList>
    </citation>
    <scope>NUCLEOTIDE SEQUENCE [LARGE SCALE GENOMIC DNA]</scope>
    <source>
        <strain evidence="3">DM9</strain>
    </source>
</reference>